<dbReference type="SUPFAM" id="SSF53474">
    <property type="entry name" value="alpha/beta-Hydrolases"/>
    <property type="match status" value="1"/>
</dbReference>
<proteinExistence type="predicted"/>
<reference evidence="2 3" key="1">
    <citation type="submission" date="2018-06" db="EMBL/GenBank/DDBJ databases">
        <title>Complete genome of Desulfovibrio marinus P48SEP.</title>
        <authorList>
            <person name="Crispim J.S."/>
            <person name="Vidigal P.M.P."/>
            <person name="Silva L.C.F."/>
            <person name="Araujo L.C."/>
            <person name="Laguardia C.N."/>
            <person name="Dias R.S."/>
            <person name="Sousa M.P."/>
            <person name="Paula S.O."/>
            <person name="Silva C."/>
        </authorList>
    </citation>
    <scope>NUCLEOTIDE SEQUENCE [LARGE SCALE GENOMIC DNA]</scope>
    <source>
        <strain evidence="2 3">P48SEP</strain>
    </source>
</reference>
<dbReference type="Proteomes" id="UP000434052">
    <property type="component" value="Unassembled WGS sequence"/>
</dbReference>
<dbReference type="InterPro" id="IPR050471">
    <property type="entry name" value="AB_hydrolase"/>
</dbReference>
<evidence type="ECO:0000259" key="1">
    <source>
        <dbReference type="Pfam" id="PF12697"/>
    </source>
</evidence>
<accession>A0A6P1ZKC3</accession>
<name>A0A6P1ZKC3_9BACT</name>
<evidence type="ECO:0000313" key="2">
    <source>
        <dbReference type="EMBL" id="TVM36033.1"/>
    </source>
</evidence>
<gene>
    <name evidence="2" type="ORF">DQK91_05135</name>
</gene>
<dbReference type="PANTHER" id="PTHR43433:SF5">
    <property type="entry name" value="AB HYDROLASE-1 DOMAIN-CONTAINING PROTEIN"/>
    <property type="match status" value="1"/>
</dbReference>
<dbReference type="Pfam" id="PF12697">
    <property type="entry name" value="Abhydrolase_6"/>
    <property type="match status" value="1"/>
</dbReference>
<organism evidence="2 3">
    <name type="scientific">Oceanidesulfovibrio marinus</name>
    <dbReference type="NCBI Taxonomy" id="370038"/>
    <lineage>
        <taxon>Bacteria</taxon>
        <taxon>Pseudomonadati</taxon>
        <taxon>Thermodesulfobacteriota</taxon>
        <taxon>Desulfovibrionia</taxon>
        <taxon>Desulfovibrionales</taxon>
        <taxon>Desulfovibrionaceae</taxon>
        <taxon>Oceanidesulfovibrio</taxon>
    </lineage>
</organism>
<dbReference type="OrthoDB" id="5385630at2"/>
<feature type="domain" description="AB hydrolase-1" evidence="1">
    <location>
        <begin position="22"/>
        <end position="252"/>
    </location>
</feature>
<protein>
    <recommendedName>
        <fullName evidence="1">AB hydrolase-1 domain-containing protein</fullName>
    </recommendedName>
</protein>
<dbReference type="PANTHER" id="PTHR43433">
    <property type="entry name" value="HYDROLASE, ALPHA/BETA FOLD FAMILY PROTEIN"/>
    <property type="match status" value="1"/>
</dbReference>
<comment type="caution">
    <text evidence="2">The sequence shown here is derived from an EMBL/GenBank/DDBJ whole genome shotgun (WGS) entry which is preliminary data.</text>
</comment>
<dbReference type="EMBL" id="QMIF01000002">
    <property type="protein sequence ID" value="TVM36033.1"/>
    <property type="molecule type" value="Genomic_DNA"/>
</dbReference>
<dbReference type="RefSeq" id="WP_144234364.1">
    <property type="nucleotide sequence ID" value="NZ_QMIF01000002.1"/>
</dbReference>
<evidence type="ECO:0000313" key="3">
    <source>
        <dbReference type="Proteomes" id="UP000434052"/>
    </source>
</evidence>
<dbReference type="AlphaFoldDB" id="A0A6P1ZKC3"/>
<sequence length="264" mass="28674">MNSITVDGETILYKEVGEGPPFVFISGLGGLAEEWQADMLHFAKSMRCLSLEHPGIGGTPLPTERCGAMEMADRIAAGLRTLAVESATVLGMSLGGAVAQELALRHPNLVSRLVLTSAFARLDERAKRAISTLVKLMECGDLRTAIRMFYWVGFGATFYDKNLPALDAAVDEYVADPIDYAVFEYQLDACLTHDAMDRLGRIACPTLVTHGAADLLVRPYLAQELADGIPDARLVLLEDGGHSCNWEQPERFHSEVDAFIAATS</sequence>
<dbReference type="Gene3D" id="3.40.50.1820">
    <property type="entry name" value="alpha/beta hydrolase"/>
    <property type="match status" value="1"/>
</dbReference>
<dbReference type="InterPro" id="IPR029058">
    <property type="entry name" value="AB_hydrolase_fold"/>
</dbReference>
<dbReference type="InterPro" id="IPR000073">
    <property type="entry name" value="AB_hydrolase_1"/>
</dbReference>
<dbReference type="PRINTS" id="PR00111">
    <property type="entry name" value="ABHYDROLASE"/>
</dbReference>